<keyword evidence="2" id="KW-1185">Reference proteome</keyword>
<comment type="caution">
    <text evidence="1">The sequence shown here is derived from an EMBL/GenBank/DDBJ whole genome shotgun (WGS) entry which is preliminary data.</text>
</comment>
<dbReference type="EMBL" id="BONQ01000162">
    <property type="protein sequence ID" value="GIG51801.1"/>
    <property type="molecule type" value="Genomic_DNA"/>
</dbReference>
<protein>
    <submittedName>
        <fullName evidence="1">Uncharacterized protein</fullName>
    </submittedName>
</protein>
<dbReference type="AlphaFoldDB" id="A0A919PYX0"/>
<evidence type="ECO:0000313" key="2">
    <source>
        <dbReference type="Proteomes" id="UP000660611"/>
    </source>
</evidence>
<reference evidence="1" key="1">
    <citation type="submission" date="2021-01" db="EMBL/GenBank/DDBJ databases">
        <title>Whole genome shotgun sequence of Dactylosporangium siamense NBRC 106093.</title>
        <authorList>
            <person name="Komaki H."/>
            <person name="Tamura T."/>
        </authorList>
    </citation>
    <scope>NUCLEOTIDE SEQUENCE</scope>
    <source>
        <strain evidence="1">NBRC 106093</strain>
    </source>
</reference>
<name>A0A919PYX0_9ACTN</name>
<accession>A0A919PYX0</accession>
<organism evidence="1 2">
    <name type="scientific">Dactylosporangium siamense</name>
    <dbReference type="NCBI Taxonomy" id="685454"/>
    <lineage>
        <taxon>Bacteria</taxon>
        <taxon>Bacillati</taxon>
        <taxon>Actinomycetota</taxon>
        <taxon>Actinomycetes</taxon>
        <taxon>Micromonosporales</taxon>
        <taxon>Micromonosporaceae</taxon>
        <taxon>Dactylosporangium</taxon>
    </lineage>
</organism>
<dbReference type="Proteomes" id="UP000660611">
    <property type="component" value="Unassembled WGS sequence"/>
</dbReference>
<gene>
    <name evidence="1" type="ORF">Dsi01nite_098420</name>
</gene>
<evidence type="ECO:0000313" key="1">
    <source>
        <dbReference type="EMBL" id="GIG51801.1"/>
    </source>
</evidence>
<sequence length="128" mass="14266">MRVMIHDETAAGRVVGALELDVAGPVRLRELIRLRVREEVARYNARPVERFHGLVRPTAAEADLNGYLMPAPARIDWEQQADAAVTAFGRNAFFVLVGDRQVEDLDEELTLDEASRVAFIRLVQLVGG</sequence>
<proteinExistence type="predicted"/>